<feature type="compositionally biased region" description="Low complexity" evidence="1">
    <location>
        <begin position="145"/>
        <end position="177"/>
    </location>
</feature>
<feature type="compositionally biased region" description="Pro residues" evidence="1">
    <location>
        <begin position="240"/>
        <end position="264"/>
    </location>
</feature>
<evidence type="ECO:0000259" key="2">
    <source>
        <dbReference type="SMART" id="SM00460"/>
    </source>
</evidence>
<evidence type="ECO:0000313" key="3">
    <source>
        <dbReference type="EMBL" id="KAK3398616.1"/>
    </source>
</evidence>
<dbReference type="InterPro" id="IPR002931">
    <property type="entry name" value="Transglutaminase-like"/>
</dbReference>
<dbReference type="Proteomes" id="UP001281003">
    <property type="component" value="Unassembled WGS sequence"/>
</dbReference>
<reference evidence="3" key="2">
    <citation type="submission" date="2023-07" db="EMBL/GenBank/DDBJ databases">
        <authorList>
            <consortium name="Lawrence Berkeley National Laboratory"/>
            <person name="Haridas S."/>
            <person name="Hensen N."/>
            <person name="Bonometti L."/>
            <person name="Westerberg I."/>
            <person name="Brannstrom I.O."/>
            <person name="Guillou S."/>
            <person name="Cros-Aarteil S."/>
            <person name="Calhoun S."/>
            <person name="Kuo A."/>
            <person name="Mondo S."/>
            <person name="Pangilinan J."/>
            <person name="Riley R."/>
            <person name="LaButti K."/>
            <person name="Andreopoulos B."/>
            <person name="Lipzen A."/>
            <person name="Chen C."/>
            <person name="Yanf M."/>
            <person name="Daum C."/>
            <person name="Ng V."/>
            <person name="Clum A."/>
            <person name="Steindorff A."/>
            <person name="Ohm R."/>
            <person name="Martin F."/>
            <person name="Silar P."/>
            <person name="Natvig D."/>
            <person name="Lalanne C."/>
            <person name="Gautier V."/>
            <person name="Ament-velasquez S.L."/>
            <person name="Kruys A."/>
            <person name="Hutchinson M.I."/>
            <person name="Powell A.J."/>
            <person name="Barry K."/>
            <person name="Miller A.N."/>
            <person name="Grigoriev I.V."/>
            <person name="Debuchy R."/>
            <person name="Gladieux P."/>
            <person name="Thoren M.H."/>
            <person name="Johannesson H."/>
        </authorList>
    </citation>
    <scope>NUCLEOTIDE SEQUENCE</scope>
    <source>
        <strain evidence="3">FGSC 1904</strain>
    </source>
</reference>
<feature type="domain" description="Transglutaminase-like" evidence="2">
    <location>
        <begin position="421"/>
        <end position="494"/>
    </location>
</feature>
<dbReference type="InterPro" id="IPR052557">
    <property type="entry name" value="CAP/Cytokinesis_protein"/>
</dbReference>
<accession>A0AAE0UC14</accession>
<dbReference type="Gene3D" id="3.10.620.30">
    <property type="match status" value="1"/>
</dbReference>
<proteinExistence type="predicted"/>
<feature type="compositionally biased region" description="Basic and acidic residues" evidence="1">
    <location>
        <begin position="199"/>
        <end position="220"/>
    </location>
</feature>
<comment type="caution">
    <text evidence="3">The sequence shown here is derived from an EMBL/GenBank/DDBJ whole genome shotgun (WGS) entry which is preliminary data.</text>
</comment>
<name>A0AAE0UC14_SORBR</name>
<keyword evidence="4" id="KW-1185">Reference proteome</keyword>
<gene>
    <name evidence="3" type="ORF">B0T20DRAFT_213611</name>
</gene>
<dbReference type="GO" id="GO:0005737">
    <property type="term" value="C:cytoplasm"/>
    <property type="evidence" value="ECO:0007669"/>
    <property type="project" value="TreeGrafter"/>
</dbReference>
<dbReference type="PANTHER" id="PTHR46333:SF5">
    <property type="entry name" value="TRANSGLUTAMINASE-LIKE DOMAIN-CONTAINING PROTEIN"/>
    <property type="match status" value="1"/>
</dbReference>
<dbReference type="EMBL" id="JAUTDP010000006">
    <property type="protein sequence ID" value="KAK3398616.1"/>
    <property type="molecule type" value="Genomic_DNA"/>
</dbReference>
<dbReference type="AlphaFoldDB" id="A0AAE0UC14"/>
<reference evidence="3" key="1">
    <citation type="journal article" date="2023" name="Mol. Phylogenet. Evol.">
        <title>Genome-scale phylogeny and comparative genomics of the fungal order Sordariales.</title>
        <authorList>
            <person name="Hensen N."/>
            <person name="Bonometti L."/>
            <person name="Westerberg I."/>
            <person name="Brannstrom I.O."/>
            <person name="Guillou S."/>
            <person name="Cros-Aarteil S."/>
            <person name="Calhoun S."/>
            <person name="Haridas S."/>
            <person name="Kuo A."/>
            <person name="Mondo S."/>
            <person name="Pangilinan J."/>
            <person name="Riley R."/>
            <person name="LaButti K."/>
            <person name="Andreopoulos B."/>
            <person name="Lipzen A."/>
            <person name="Chen C."/>
            <person name="Yan M."/>
            <person name="Daum C."/>
            <person name="Ng V."/>
            <person name="Clum A."/>
            <person name="Steindorff A."/>
            <person name="Ohm R.A."/>
            <person name="Martin F."/>
            <person name="Silar P."/>
            <person name="Natvig D.O."/>
            <person name="Lalanne C."/>
            <person name="Gautier V."/>
            <person name="Ament-Velasquez S.L."/>
            <person name="Kruys A."/>
            <person name="Hutchinson M.I."/>
            <person name="Powell A.J."/>
            <person name="Barry K."/>
            <person name="Miller A.N."/>
            <person name="Grigoriev I.V."/>
            <person name="Debuchy R."/>
            <person name="Gladieux P."/>
            <person name="Hiltunen Thoren M."/>
            <person name="Johannesson H."/>
        </authorList>
    </citation>
    <scope>NUCLEOTIDE SEQUENCE</scope>
    <source>
        <strain evidence="3">FGSC 1904</strain>
    </source>
</reference>
<feature type="region of interest" description="Disordered" evidence="1">
    <location>
        <begin position="20"/>
        <end position="325"/>
    </location>
</feature>
<dbReference type="SMART" id="SM00460">
    <property type="entry name" value="TGc"/>
    <property type="match status" value="1"/>
</dbReference>
<protein>
    <recommendedName>
        <fullName evidence="2">Transglutaminase-like domain-containing protein</fullName>
    </recommendedName>
</protein>
<dbReference type="Pfam" id="PF01841">
    <property type="entry name" value="Transglut_core"/>
    <property type="match status" value="1"/>
</dbReference>
<evidence type="ECO:0000313" key="4">
    <source>
        <dbReference type="Proteomes" id="UP001281003"/>
    </source>
</evidence>
<dbReference type="SUPFAM" id="SSF54001">
    <property type="entry name" value="Cysteine proteinases"/>
    <property type="match status" value="1"/>
</dbReference>
<sequence>MADVEEPVFNTLAERIAALNQQKNFKAPSTAGKRPPPPPPPVRAATDIPVVHYPASPKPSESPLTPSLPPRPTRTATAVVKPPPLPRRTTEQDIPEESVVPTLTRKPPPPPLPSRNSLIQQTSPALPPRRSASTSLPVPGARRNSSSSDISHLSNVSTTSWNNTASSSARTSITSDSGHPMRKLPPAFDQAKLPPLPPTRRELEAKAKEEAQQQQEREASRSAPPVASQGPPRLPSRSSLPPPSRAPCEPPTLPSRPSLPPRLPSRPVRHSTFPDVEEEPGPPLPNRRLPPPPLSYRPKSDLEQAPPPIPLSSRPTFDAISSPKSNGAQVIPLSVSAPPVGPVCLMCRDFSGPDTVAAQHPTSSLPRHDTVRYLAHVLCSPFDSPTDKARAIFTWCHHNMAYDTHGFFNKCAAHNNSPAEHIFSGKAVCQGYAEVYMAIAHAAGLECVLVSGHGKGYSYHDLQPGAPVPPEETNHAWNAVRIDGGEWKVIDACWGAGHLGDDKLFHKKFSPEMFYLPNEIIGKKHFPADRRHFYRSDGRILTWEEYIIGDGPRPSWYGNADEEGLEQYSLEPHTATIPVYSGEVVRFQFSKVCVHWDPERNGKGKPYLFLVAIEGRDGRKKDHVPMETDGFWWWADIPAIDLGMPGQKISVFAVDTFCNKSARGMTKEQWLGKKPPYSYQFKGVCAWDLV</sequence>
<dbReference type="PANTHER" id="PTHR46333">
    <property type="entry name" value="CYTOKINESIS PROTEIN 3"/>
    <property type="match status" value="1"/>
</dbReference>
<dbReference type="InterPro" id="IPR038765">
    <property type="entry name" value="Papain-like_cys_pep_sf"/>
</dbReference>
<feature type="compositionally biased region" description="Pro residues" evidence="1">
    <location>
        <begin position="281"/>
        <end position="295"/>
    </location>
</feature>
<evidence type="ECO:0000256" key="1">
    <source>
        <dbReference type="SAM" id="MobiDB-lite"/>
    </source>
</evidence>
<feature type="compositionally biased region" description="Polar residues" evidence="1">
    <location>
        <begin position="114"/>
        <end position="124"/>
    </location>
</feature>
<organism evidence="3 4">
    <name type="scientific">Sordaria brevicollis</name>
    <dbReference type="NCBI Taxonomy" id="83679"/>
    <lineage>
        <taxon>Eukaryota</taxon>
        <taxon>Fungi</taxon>
        <taxon>Dikarya</taxon>
        <taxon>Ascomycota</taxon>
        <taxon>Pezizomycotina</taxon>
        <taxon>Sordariomycetes</taxon>
        <taxon>Sordariomycetidae</taxon>
        <taxon>Sordariales</taxon>
        <taxon>Sordariaceae</taxon>
        <taxon>Sordaria</taxon>
    </lineage>
</organism>